<protein>
    <submittedName>
        <fullName evidence="1">Uncharacterized protein</fullName>
    </submittedName>
</protein>
<proteinExistence type="predicted"/>
<dbReference type="Proteomes" id="UP000035481">
    <property type="component" value="Unassembled WGS sequence"/>
</dbReference>
<dbReference type="OrthoDB" id="6025662at2"/>
<accession>A0A0G9H6Y3</accession>
<dbReference type="PATRIC" id="fig|1440762.4.peg.3631"/>
<gene>
    <name evidence="1" type="ORF">Y882_03420</name>
</gene>
<reference evidence="1 2" key="1">
    <citation type="journal article" date="2015" name="Antonie Van Leeuwenhoek">
        <title>A phylogenomic and molecular marker based taxonomic framework for the order Xanthomonadales: proposal to transfer the families Algiphilaceae and Solimonadaceae to the order Nevskiales ord. nov. and to create a new family within the order Xanthomonadales, the family Rhodanobacteraceae fam. nov., containing the genus Rhodanobacter and its closest relatives.</title>
        <authorList>
            <person name="Naushad S."/>
            <person name="Adeolu M."/>
            <person name="Wong S."/>
            <person name="Sohail M."/>
            <person name="Schellhorn H.E."/>
            <person name="Gupta R.S."/>
        </authorList>
    </citation>
    <scope>NUCLEOTIDE SEQUENCE [LARGE SCALE GENOMIC DNA]</scope>
    <source>
        <strain evidence="1 2">DSM 16301</strain>
    </source>
</reference>
<dbReference type="EMBL" id="JPLA01000008">
    <property type="protein sequence ID" value="KLD65338.1"/>
    <property type="molecule type" value="Genomic_DNA"/>
</dbReference>
<evidence type="ECO:0000313" key="1">
    <source>
        <dbReference type="EMBL" id="KLD65338.1"/>
    </source>
</evidence>
<sequence>MKLQIEGQNLRVRIGEEELSRLLVGEPLVSQTRFTSSLSLSCTLKAVPSEAARFTGQPDAWVIDLPDSLVRAHAANLPTREGLTFQLESGEGDPLELLFDVDVRDSVRHRRAPRP</sequence>
<dbReference type="STRING" id="1440762.Y882_03420"/>
<name>A0A0G9H6Y3_9GAMM</name>
<dbReference type="AlphaFoldDB" id="A0A0G9H6Y3"/>
<comment type="caution">
    <text evidence="1">The sequence shown here is derived from an EMBL/GenBank/DDBJ whole genome shotgun (WGS) entry which is preliminary data.</text>
</comment>
<organism evidence="1 2">
    <name type="scientific">Dyella japonica DSM 16301</name>
    <dbReference type="NCBI Taxonomy" id="1440762"/>
    <lineage>
        <taxon>Bacteria</taxon>
        <taxon>Pseudomonadati</taxon>
        <taxon>Pseudomonadota</taxon>
        <taxon>Gammaproteobacteria</taxon>
        <taxon>Lysobacterales</taxon>
        <taxon>Rhodanobacteraceae</taxon>
        <taxon>Dyella</taxon>
    </lineage>
</organism>
<dbReference type="RefSeq" id="WP_046970464.1">
    <property type="nucleotide sequence ID" value="NZ_JPLA01000008.1"/>
</dbReference>
<evidence type="ECO:0000313" key="2">
    <source>
        <dbReference type="Proteomes" id="UP000035481"/>
    </source>
</evidence>